<dbReference type="InterPro" id="IPR050934">
    <property type="entry name" value="ITIH"/>
</dbReference>
<gene>
    <name evidence="2" type="primary">ITIH3_2</name>
    <name evidence="2" type="ORF">P7K49_030562</name>
</gene>
<evidence type="ECO:0000313" key="3">
    <source>
        <dbReference type="Proteomes" id="UP001266305"/>
    </source>
</evidence>
<comment type="caution">
    <text evidence="2">The sequence shown here is derived from an EMBL/GenBank/DDBJ whole genome shotgun (WGS) entry which is preliminary data.</text>
</comment>
<dbReference type="PANTHER" id="PTHR10338:SF115">
    <property type="entry name" value="INTER-ALPHA-TRYPSIN INHIBITOR HEAVY CHAIN H3"/>
    <property type="match status" value="1"/>
</dbReference>
<feature type="domain" description="Inter-alpha-trypsin inhibitor heavy chain C-terminal" evidence="1">
    <location>
        <begin position="176"/>
        <end position="237"/>
    </location>
</feature>
<organism evidence="2 3">
    <name type="scientific">Saguinus oedipus</name>
    <name type="common">Cotton-top tamarin</name>
    <name type="synonym">Oedipomidas oedipus</name>
    <dbReference type="NCBI Taxonomy" id="9490"/>
    <lineage>
        <taxon>Eukaryota</taxon>
        <taxon>Metazoa</taxon>
        <taxon>Chordata</taxon>
        <taxon>Craniata</taxon>
        <taxon>Vertebrata</taxon>
        <taxon>Euteleostomi</taxon>
        <taxon>Mammalia</taxon>
        <taxon>Eutheria</taxon>
        <taxon>Euarchontoglires</taxon>
        <taxon>Primates</taxon>
        <taxon>Haplorrhini</taxon>
        <taxon>Platyrrhini</taxon>
        <taxon>Cebidae</taxon>
        <taxon>Callitrichinae</taxon>
        <taxon>Saguinus</taxon>
    </lineage>
</organism>
<dbReference type="EMBL" id="JASSZA010000016">
    <property type="protein sequence ID" value="KAK2091278.1"/>
    <property type="molecule type" value="Genomic_DNA"/>
</dbReference>
<keyword evidence="3" id="KW-1185">Reference proteome</keyword>
<dbReference type="Pfam" id="PF06668">
    <property type="entry name" value="ITI_HC_C"/>
    <property type="match status" value="2"/>
</dbReference>
<evidence type="ECO:0000313" key="2">
    <source>
        <dbReference type="EMBL" id="KAK2091278.1"/>
    </source>
</evidence>
<sequence length="260" mass="28588">MQKAPGASPFSNVSPVDGDPHFIIQVPEKDDALCFNIDEDPGTVLRLIQDPVTGLTVNGQIIGDKRGSPDSKTRKTYFGKLGIANAQMDIQVEVTTEKITLWNRAMPSTFSWLDTLTVTQDGETVCMRHPLSNAPEIVSGVCGPSDAMYRGGPTKMPLSLMPSVTAPGPHSPFLASSRRLSVMINKKKNMVVSFGDGVTFVVILHQVWKKHPVHRDFLGFYVVDSHRMSAQTHGLLGMKCSDCRLFRPESSMGKRYTRPS</sequence>
<dbReference type="Proteomes" id="UP001266305">
    <property type="component" value="Unassembled WGS sequence"/>
</dbReference>
<protein>
    <submittedName>
        <fullName evidence="2">Inter-alpha-trypsin inhibitor heavy chain H3</fullName>
    </submittedName>
</protein>
<feature type="domain" description="Inter-alpha-trypsin inhibitor heavy chain C-terminal" evidence="1">
    <location>
        <begin position="53"/>
        <end position="125"/>
    </location>
</feature>
<reference evidence="2 3" key="1">
    <citation type="submission" date="2023-05" db="EMBL/GenBank/DDBJ databases">
        <title>B98-5 Cell Line De Novo Hybrid Assembly: An Optical Mapping Approach.</title>
        <authorList>
            <person name="Kananen K."/>
            <person name="Auerbach J.A."/>
            <person name="Kautto E."/>
            <person name="Blachly J.S."/>
        </authorList>
    </citation>
    <scope>NUCLEOTIDE SEQUENCE [LARGE SCALE GENOMIC DNA]</scope>
    <source>
        <strain evidence="2">B95-8</strain>
        <tissue evidence="2">Cell line</tissue>
    </source>
</reference>
<dbReference type="PANTHER" id="PTHR10338">
    <property type="entry name" value="INTER-ALPHA-TRYPSIN INHIBITOR HEAVY CHAIN FAMILY MEMBER"/>
    <property type="match status" value="1"/>
</dbReference>
<name>A0ABQ9U2I9_SAGOE</name>
<proteinExistence type="predicted"/>
<accession>A0ABQ9U2I9</accession>
<dbReference type="InterPro" id="IPR010600">
    <property type="entry name" value="ITI_HC_C"/>
</dbReference>
<evidence type="ECO:0000259" key="1">
    <source>
        <dbReference type="Pfam" id="PF06668"/>
    </source>
</evidence>